<dbReference type="Proteomes" id="UP000284842">
    <property type="component" value="Unassembled WGS sequence"/>
</dbReference>
<keyword evidence="2" id="KW-1185">Reference proteome</keyword>
<gene>
    <name evidence="1" type="ORF">CVT24_011048</name>
</gene>
<dbReference type="AlphaFoldDB" id="A0A409VFW5"/>
<proteinExistence type="predicted"/>
<name>A0A409VFW5_9AGAR</name>
<evidence type="ECO:0000313" key="1">
    <source>
        <dbReference type="EMBL" id="PPQ65153.1"/>
    </source>
</evidence>
<comment type="caution">
    <text evidence="1">The sequence shown here is derived from an EMBL/GenBank/DDBJ whole genome shotgun (WGS) entry which is preliminary data.</text>
</comment>
<protein>
    <submittedName>
        <fullName evidence="1">Uncharacterized protein</fullName>
    </submittedName>
</protein>
<accession>A0A409VFW5</accession>
<dbReference type="OrthoDB" id="2789810at2759"/>
<sequence>MSATPGEIHSPETDEVMPAEIFHLIFEFMAVDNEGFLEDMKACSLVAKSWVANCRPYLFREVELGPPSFYLPSESLNRSRRLAAILKDRPNTIYFIRKIKFTSFTSTDSDLEEVPNSFFSDLFGLSQAQILHIHVRNGQAPYRSGVQNFGWRSLLERYLLTKQLTDIILDGIKNVPLFSILSLPHLAALSISNCQILDTATADSSELSSGIQTLKLISVNFIETDGEVQVQTPFSFCFPKLINLQMERVYGLDQRLKMLEKTRAGMVFPAVESIQIHAPLERFPRFRTVQFLELEFEEYVFWTGWNEASQLLYDSMRYLTHICLQIRTEMQAEPGLNNLIDALSAVKGCNAIQTLELDIFEHVNDLDDWWDPCSRAWNALGDALSSDNDFPHLMKTSFHLDVCLVTCGESDENERAILAEKGFADAHSILYVPLGGLMFSPNMPAPDSPNHTVGSCNELPMELIDLIIGHLYDDIYNDEWHPPITDLKACSLVAKLWVPVCHSYLFQAIYIGSSISMDWYQRLAALIKQNQSIAKFIRKIRFRTVQGVPPTFDDADIASVESLDNPFPVISQMSEVRSLDIMKQGGRYQTGTAYVGWCYLLDWYLSTKQLTSISLTGIDEVPILSILLSPQLTTLNIADCRLAGVEESLSDLRSQHPPFTLENFTRLSASCFSRGFKGWDLSEETHCVADEPMAFPAVTSFKLRCPLGSKFPRFRTLQSLSLIYYTSNYTFDWSELSQFVNDSLRHLTHLHLEIHTEEDAEPILESIQEVLSPYKGVNVLRSFELKLYECGELENWWDTSSDAWTQLGNTLSSVSDFSSLRKVSIYLEIECEDDDDNLPDVLEVKGCPNVTSVLARPLEALVAREDVEVHYEVVITQVF</sequence>
<dbReference type="EMBL" id="NHTK01006073">
    <property type="protein sequence ID" value="PPQ65153.1"/>
    <property type="molecule type" value="Genomic_DNA"/>
</dbReference>
<dbReference type="InParanoid" id="A0A409VFW5"/>
<reference evidence="1 2" key="1">
    <citation type="journal article" date="2018" name="Evol. Lett.">
        <title>Horizontal gene cluster transfer increased hallucinogenic mushroom diversity.</title>
        <authorList>
            <person name="Reynolds H.T."/>
            <person name="Vijayakumar V."/>
            <person name="Gluck-Thaler E."/>
            <person name="Korotkin H.B."/>
            <person name="Matheny P.B."/>
            <person name="Slot J.C."/>
        </authorList>
    </citation>
    <scope>NUCLEOTIDE SEQUENCE [LARGE SCALE GENOMIC DNA]</scope>
    <source>
        <strain evidence="1 2">2629</strain>
    </source>
</reference>
<evidence type="ECO:0000313" key="2">
    <source>
        <dbReference type="Proteomes" id="UP000284842"/>
    </source>
</evidence>
<organism evidence="1 2">
    <name type="scientific">Panaeolus cyanescens</name>
    <dbReference type="NCBI Taxonomy" id="181874"/>
    <lineage>
        <taxon>Eukaryota</taxon>
        <taxon>Fungi</taxon>
        <taxon>Dikarya</taxon>
        <taxon>Basidiomycota</taxon>
        <taxon>Agaricomycotina</taxon>
        <taxon>Agaricomycetes</taxon>
        <taxon>Agaricomycetidae</taxon>
        <taxon>Agaricales</taxon>
        <taxon>Agaricineae</taxon>
        <taxon>Galeropsidaceae</taxon>
        <taxon>Panaeolus</taxon>
    </lineage>
</organism>